<dbReference type="EMBL" id="JAKILJ010000132">
    <property type="protein sequence ID" value="MCL1107910.1"/>
    <property type="molecule type" value="Genomic_DNA"/>
</dbReference>
<gene>
    <name evidence="3" type="ORF">L2749_22225</name>
</gene>
<protein>
    <submittedName>
        <fullName evidence="3">IS110 family transposase</fullName>
    </submittedName>
</protein>
<dbReference type="AlphaFoldDB" id="A0A9X1Z8M8"/>
<dbReference type="PANTHER" id="PTHR33055:SF3">
    <property type="entry name" value="PUTATIVE TRANSPOSASE FOR IS117-RELATED"/>
    <property type="match status" value="1"/>
</dbReference>
<dbReference type="NCBIfam" id="NF033542">
    <property type="entry name" value="transpos_IS110"/>
    <property type="match status" value="1"/>
</dbReference>
<evidence type="ECO:0000313" key="4">
    <source>
        <dbReference type="Proteomes" id="UP001139408"/>
    </source>
</evidence>
<reference evidence="3" key="1">
    <citation type="submission" date="2022-01" db="EMBL/GenBank/DDBJ databases">
        <title>Whole genome-based taxonomy of the Shewanellaceae.</title>
        <authorList>
            <person name="Martin-Rodriguez A.J."/>
        </authorList>
    </citation>
    <scope>NUCLEOTIDE SEQUENCE</scope>
    <source>
        <strain evidence="3">DSM 23803</strain>
    </source>
</reference>
<feature type="domain" description="Transposase IS116/IS110/IS902 C-terminal" evidence="2">
    <location>
        <begin position="211"/>
        <end position="287"/>
    </location>
</feature>
<dbReference type="RefSeq" id="WP_188927313.1">
    <property type="nucleotide sequence ID" value="NZ_BMQI01000135.1"/>
</dbReference>
<dbReference type="Pfam" id="PF01548">
    <property type="entry name" value="DEDD_Tnp_IS110"/>
    <property type="match status" value="1"/>
</dbReference>
<comment type="caution">
    <text evidence="3">The sequence shown here is derived from an EMBL/GenBank/DDBJ whole genome shotgun (WGS) entry which is preliminary data.</text>
</comment>
<dbReference type="InterPro" id="IPR047650">
    <property type="entry name" value="Transpos_IS110"/>
</dbReference>
<dbReference type="Pfam" id="PF02371">
    <property type="entry name" value="Transposase_20"/>
    <property type="match status" value="1"/>
</dbReference>
<name>A0A9X1Z8M8_9GAMM</name>
<feature type="domain" description="Transposase IS110-like N-terminal" evidence="1">
    <location>
        <begin position="6"/>
        <end position="146"/>
    </location>
</feature>
<evidence type="ECO:0000259" key="2">
    <source>
        <dbReference type="Pfam" id="PF02371"/>
    </source>
</evidence>
<dbReference type="PANTHER" id="PTHR33055">
    <property type="entry name" value="TRANSPOSASE FOR INSERTION SEQUENCE ELEMENT IS1111A"/>
    <property type="match status" value="1"/>
</dbReference>
<dbReference type="InterPro" id="IPR002525">
    <property type="entry name" value="Transp_IS110-like_N"/>
</dbReference>
<proteinExistence type="predicted"/>
<evidence type="ECO:0000259" key="1">
    <source>
        <dbReference type="Pfam" id="PF01548"/>
    </source>
</evidence>
<evidence type="ECO:0000313" key="3">
    <source>
        <dbReference type="EMBL" id="MCL1107910.1"/>
    </source>
</evidence>
<dbReference type="Proteomes" id="UP001139408">
    <property type="component" value="Unassembled WGS sequence"/>
</dbReference>
<sequence length="340" mass="38218">MKITTIGLDISKTIFHMFAVNQAGKLVKKRAIKRADLLSVFARLDPMLIVMEACGGANHWAREFIKLGHQVKLIAPQYVVPYRRKNKNDFNDAEAIAEAAQRPNMTFVPIKSVEQEDIQMVLRMRKRHVKTMVAINNQVRGFLAEYGLCAAKGKTALATRLPEFIDDESNELSAFARESFRELYADFVAAQEKVEFYTKKVTAYTRENPICKRVQSVIGIGPMTAAEMYAAIGDGKMFHNGRHFAAWCGLTQRQNSSGGKTMLSGITKKGNPHLRSSLVHGARAVLQYVDGKDDKLSRWAYELKCRKHSNVACVALANKLARIAWSVIAKEEDYRLEYAA</sequence>
<dbReference type="GO" id="GO:0003677">
    <property type="term" value="F:DNA binding"/>
    <property type="evidence" value="ECO:0007669"/>
    <property type="project" value="InterPro"/>
</dbReference>
<dbReference type="GO" id="GO:0004803">
    <property type="term" value="F:transposase activity"/>
    <property type="evidence" value="ECO:0007669"/>
    <property type="project" value="InterPro"/>
</dbReference>
<keyword evidence="4" id="KW-1185">Reference proteome</keyword>
<dbReference type="InterPro" id="IPR003346">
    <property type="entry name" value="Transposase_20"/>
</dbReference>
<accession>A0A9X1Z8M8</accession>
<dbReference type="GO" id="GO:0006313">
    <property type="term" value="P:DNA transposition"/>
    <property type="evidence" value="ECO:0007669"/>
    <property type="project" value="InterPro"/>
</dbReference>
<organism evidence="3 4">
    <name type="scientific">Shewanella algicola</name>
    <dbReference type="NCBI Taxonomy" id="640633"/>
    <lineage>
        <taxon>Bacteria</taxon>
        <taxon>Pseudomonadati</taxon>
        <taxon>Pseudomonadota</taxon>
        <taxon>Gammaproteobacteria</taxon>
        <taxon>Alteromonadales</taxon>
        <taxon>Shewanellaceae</taxon>
        <taxon>Shewanella</taxon>
    </lineage>
</organism>